<feature type="compositionally biased region" description="Basic and acidic residues" evidence="1">
    <location>
        <begin position="1"/>
        <end position="14"/>
    </location>
</feature>
<evidence type="ECO:0000256" key="1">
    <source>
        <dbReference type="SAM" id="MobiDB-lite"/>
    </source>
</evidence>
<organism evidence="2 3">
    <name type="scientific">Nocardia sputorum</name>
    <dbReference type="NCBI Taxonomy" id="2984338"/>
    <lineage>
        <taxon>Bacteria</taxon>
        <taxon>Bacillati</taxon>
        <taxon>Actinomycetota</taxon>
        <taxon>Actinomycetes</taxon>
        <taxon>Mycobacteriales</taxon>
        <taxon>Nocardiaceae</taxon>
        <taxon>Nocardia</taxon>
    </lineage>
</organism>
<dbReference type="EMBL" id="AP026978">
    <property type="protein sequence ID" value="BDU01071.1"/>
    <property type="molecule type" value="Genomic_DNA"/>
</dbReference>
<dbReference type="RefSeq" id="WP_281874087.1">
    <property type="nucleotide sequence ID" value="NZ_AP026978.1"/>
</dbReference>
<reference evidence="2 3" key="1">
    <citation type="submission" date="2022-11" db="EMBL/GenBank/DDBJ databases">
        <title>Genome Sequencing of Nocardia sp. ON39_IFM12276 and assembly.</title>
        <authorList>
            <person name="Shimojima M."/>
            <person name="Toyokawa M."/>
            <person name="Uesaka K."/>
        </authorList>
    </citation>
    <scope>NUCLEOTIDE SEQUENCE [LARGE SCALE GENOMIC DNA]</scope>
    <source>
        <strain evidence="2 3">IFM 12276</strain>
    </source>
</reference>
<name>A0ABM8D155_9NOCA</name>
<sequence>MTKAEQALEVKQDTLSEASKSAERTSVGWYKLYNDLDLPVTAVIAAGRGGTRLRVLVIAPGTTSAQFDDGTDALFYQGTGPGEVYDCVSGCVWYHFRGDLRGNQVNNLSWFQ</sequence>
<accession>A0ABM8D155</accession>
<dbReference type="Proteomes" id="UP001317870">
    <property type="component" value="Chromosome"/>
</dbReference>
<feature type="region of interest" description="Disordered" evidence="1">
    <location>
        <begin position="1"/>
        <end position="21"/>
    </location>
</feature>
<evidence type="ECO:0000313" key="2">
    <source>
        <dbReference type="EMBL" id="BDU01071.1"/>
    </source>
</evidence>
<keyword evidence="3" id="KW-1185">Reference proteome</keyword>
<gene>
    <name evidence="2" type="ORF">IFM12276_40990</name>
</gene>
<proteinExistence type="predicted"/>
<evidence type="ECO:0000313" key="3">
    <source>
        <dbReference type="Proteomes" id="UP001317870"/>
    </source>
</evidence>
<protein>
    <submittedName>
        <fullName evidence="2">Uncharacterized protein</fullName>
    </submittedName>
</protein>